<reference evidence="1" key="2">
    <citation type="submission" date="2020-09" db="EMBL/GenBank/DDBJ databases">
        <authorList>
            <person name="Sun Q."/>
            <person name="Zhou Y."/>
        </authorList>
    </citation>
    <scope>NUCLEOTIDE SEQUENCE</scope>
    <source>
        <strain evidence="1">CGMCC 1.12698</strain>
    </source>
</reference>
<dbReference type="PROSITE" id="PS51257">
    <property type="entry name" value="PROKAR_LIPOPROTEIN"/>
    <property type="match status" value="1"/>
</dbReference>
<reference evidence="1" key="1">
    <citation type="journal article" date="2014" name="Int. J. Syst. Evol. Microbiol.">
        <title>Complete genome sequence of Corynebacterium casei LMG S-19264T (=DSM 44701T), isolated from a smear-ripened cheese.</title>
        <authorList>
            <consortium name="US DOE Joint Genome Institute (JGI-PGF)"/>
            <person name="Walter F."/>
            <person name="Albersmeier A."/>
            <person name="Kalinowski J."/>
            <person name="Ruckert C."/>
        </authorList>
    </citation>
    <scope>NUCLEOTIDE SEQUENCE</scope>
    <source>
        <strain evidence="1">CGMCC 1.12698</strain>
    </source>
</reference>
<sequence length="239" mass="27258">MKRIIMLVTLICTVSLLTGCLYPEDNLKKNQVAYPDQLQSVQTAVNTFKQNTGGMLPIKNSEPDTPIYQKYPVDFNRLIPDYLSDSPGNSYESGGVFQYVLIDVETNPTVKLLDLRAVEEVRELNLRVKMYREKHGYPPFKEVISEHVLALDFEKLGYKETPQVVSPYSEKHLPLVIDNEGNIYIDYSMDLYAKLQEGKHTYKEGDDIRPLLTADSPFVPAFSLPYTVKDGEPVFLLNK</sequence>
<gene>
    <name evidence="1" type="ORF">GCM10007140_03130</name>
</gene>
<dbReference type="RefSeq" id="WP_188386694.1">
    <property type="nucleotide sequence ID" value="NZ_BMFK01000001.1"/>
</dbReference>
<protein>
    <recommendedName>
        <fullName evidence="3">ABC transporter periplasmic binding protein yphF</fullName>
    </recommendedName>
</protein>
<evidence type="ECO:0000313" key="1">
    <source>
        <dbReference type="EMBL" id="GGE56209.1"/>
    </source>
</evidence>
<evidence type="ECO:0000313" key="2">
    <source>
        <dbReference type="Proteomes" id="UP000605259"/>
    </source>
</evidence>
<name>A0A917AIP6_9BACI</name>
<dbReference type="AlphaFoldDB" id="A0A917AIP6"/>
<organism evidence="1 2">
    <name type="scientific">Priestia taiwanensis</name>
    <dbReference type="NCBI Taxonomy" id="1347902"/>
    <lineage>
        <taxon>Bacteria</taxon>
        <taxon>Bacillati</taxon>
        <taxon>Bacillota</taxon>
        <taxon>Bacilli</taxon>
        <taxon>Bacillales</taxon>
        <taxon>Bacillaceae</taxon>
        <taxon>Priestia</taxon>
    </lineage>
</organism>
<dbReference type="EMBL" id="BMFK01000001">
    <property type="protein sequence ID" value="GGE56209.1"/>
    <property type="molecule type" value="Genomic_DNA"/>
</dbReference>
<keyword evidence="2" id="KW-1185">Reference proteome</keyword>
<evidence type="ECO:0008006" key="3">
    <source>
        <dbReference type="Google" id="ProtNLM"/>
    </source>
</evidence>
<dbReference type="Proteomes" id="UP000605259">
    <property type="component" value="Unassembled WGS sequence"/>
</dbReference>
<proteinExistence type="predicted"/>
<accession>A0A917AIP6</accession>
<comment type="caution">
    <text evidence="1">The sequence shown here is derived from an EMBL/GenBank/DDBJ whole genome shotgun (WGS) entry which is preliminary data.</text>
</comment>